<gene>
    <name evidence="10" type="ORF">PHATRDRAFT_43018</name>
</gene>
<evidence type="ECO:0000256" key="1">
    <source>
        <dbReference type="ARBA" id="ARBA00001974"/>
    </source>
</evidence>
<evidence type="ECO:0000256" key="3">
    <source>
        <dbReference type="ARBA" id="ARBA00022827"/>
    </source>
</evidence>
<feature type="binding site" evidence="8">
    <location>
        <position position="276"/>
    </location>
    <ligand>
        <name>NADP(+)</name>
        <dbReference type="ChEBI" id="CHEBI:58349"/>
    </ligand>
</feature>
<feature type="binding site" evidence="7">
    <location>
        <position position="419"/>
    </location>
    <ligand>
        <name>FAD</name>
        <dbReference type="ChEBI" id="CHEBI:57692"/>
    </ligand>
</feature>
<feature type="binding site" evidence="7">
    <location>
        <position position="136"/>
    </location>
    <ligand>
        <name>FAD</name>
        <dbReference type="ChEBI" id="CHEBI:57692"/>
    </ligand>
</feature>
<dbReference type="GeneID" id="7196826"/>
<sequence>MVITGSFLELVVHQKTLVTRFWLRNGASSLKKSALLSSPVPGTQRMNGSSSRFLSYRIAIVGSGPSGCYTAKYLTSALEKQGIVGNHRVDVIERLPTPYGLVRYGVAPDHPEVKNVQNDFDQLFEKGVQFYGNVQVGRHVTVDELRQAYDAVVLAYGCESDRKLNLPGEDLDGVLSAREFVAWYNGHPDYVHIGQQVARALGSNDKTRNAFLDASVVVVGQGNVALDCARILAKGGNGLYETDMAAHALPVLAGGAKDVSIVGRRGHVQGAFTIKELRELVKLEEEGYGASFVVRNDELDLGTTAASLEELASASGRPKKRIDKLLRDTAAKESNSAAVRAVVCERTRLEGSAGQQVAVGTGETETIPAQLVLVSIGYKGMPLAGTEQWFIASRGLISNEHGRVSGAIDDLGGLYVSGWLKRGPNGIIGTNIADAKDTVASVVEDLAGTDAKKDAFCLDSMLRARAVNFIKWDGYQRIQQIENSRRRSVQQPREKITSIAELMEAAALK</sequence>
<evidence type="ECO:0000256" key="7">
    <source>
        <dbReference type="PIRSR" id="PIRSR000362-1"/>
    </source>
</evidence>
<evidence type="ECO:0000256" key="8">
    <source>
        <dbReference type="PIRSR" id="PIRSR000362-2"/>
    </source>
</evidence>
<evidence type="ECO:0000313" key="10">
    <source>
        <dbReference type="EMBL" id="EEC51840.1"/>
    </source>
</evidence>
<comment type="similarity">
    <text evidence="6">Belongs to the ferredoxin--NADP reductase type 1 family.</text>
</comment>
<evidence type="ECO:0000313" key="11">
    <source>
        <dbReference type="Proteomes" id="UP000000759"/>
    </source>
</evidence>
<dbReference type="HOGENOM" id="CLU_024722_3_1_1"/>
<evidence type="ECO:0000256" key="6">
    <source>
        <dbReference type="PIRNR" id="PIRNR000362"/>
    </source>
</evidence>
<keyword evidence="5 6" id="KW-0560">Oxidoreductase</keyword>
<dbReference type="GO" id="GO:0016491">
    <property type="term" value="F:oxidoreductase activity"/>
    <property type="evidence" value="ECO:0007669"/>
    <property type="project" value="UniProtKB-KW"/>
</dbReference>
<dbReference type="PRINTS" id="PR00419">
    <property type="entry name" value="ADXRDTASE"/>
</dbReference>
<proteinExistence type="inferred from homology"/>
<feature type="domain" description="FAD/NAD(P)-binding" evidence="9">
    <location>
        <begin position="56"/>
        <end position="280"/>
    </location>
</feature>
<dbReference type="Proteomes" id="UP000000759">
    <property type="component" value="Chromosome 1"/>
</dbReference>
<keyword evidence="6" id="KW-0496">Mitochondrion</keyword>
<feature type="binding site" evidence="8">
    <location>
        <begin position="264"/>
        <end position="265"/>
    </location>
    <ligand>
        <name>NADP(+)</name>
        <dbReference type="ChEBI" id="CHEBI:58349"/>
    </ligand>
</feature>
<feature type="binding site" evidence="7">
    <location>
        <position position="66"/>
    </location>
    <ligand>
        <name>FAD</name>
        <dbReference type="ChEBI" id="CHEBI:57692"/>
    </ligand>
</feature>
<dbReference type="AlphaFoldDB" id="B7FQC6"/>
<reference evidence="11" key="2">
    <citation type="submission" date="2008-08" db="EMBL/GenBank/DDBJ databases">
        <authorList>
            <consortium name="Diatom Consortium"/>
            <person name="Grigoriev I."/>
            <person name="Grimwood J."/>
            <person name="Kuo A."/>
            <person name="Otillar R.P."/>
            <person name="Salamov A."/>
            <person name="Detter J.C."/>
            <person name="Lindquist E."/>
            <person name="Shapiro H."/>
            <person name="Lucas S."/>
            <person name="Glavina del Rio T."/>
            <person name="Pitluck S."/>
            <person name="Rokhsar D."/>
            <person name="Bowler C."/>
        </authorList>
    </citation>
    <scope>GENOME REANNOTATION</scope>
    <source>
        <strain evidence="11">CCAP 1055/1</strain>
    </source>
</reference>
<feature type="binding site" evidence="7">
    <location>
        <position position="93"/>
    </location>
    <ligand>
        <name>FAD</name>
        <dbReference type="ChEBI" id="CHEBI:57692"/>
    </ligand>
</feature>
<evidence type="ECO:0000259" key="9">
    <source>
        <dbReference type="Pfam" id="PF07992"/>
    </source>
</evidence>
<evidence type="ECO:0000256" key="2">
    <source>
        <dbReference type="ARBA" id="ARBA00022630"/>
    </source>
</evidence>
<dbReference type="Pfam" id="PF07992">
    <property type="entry name" value="Pyr_redox_2"/>
    <property type="match status" value="1"/>
</dbReference>
<dbReference type="OMA" id="RFNFIGN"/>
<dbReference type="InterPro" id="IPR023753">
    <property type="entry name" value="FAD/NAD-binding_dom"/>
</dbReference>
<comment type="subcellular location">
    <subcellularLocation>
        <location evidence="6">Mitochondrion</location>
    </subcellularLocation>
</comment>
<organism evidence="10 11">
    <name type="scientific">Phaeodactylum tricornutum (strain CCAP 1055/1)</name>
    <dbReference type="NCBI Taxonomy" id="556484"/>
    <lineage>
        <taxon>Eukaryota</taxon>
        <taxon>Sar</taxon>
        <taxon>Stramenopiles</taxon>
        <taxon>Ochrophyta</taxon>
        <taxon>Bacillariophyta</taxon>
        <taxon>Bacillariophyceae</taxon>
        <taxon>Bacillariophycidae</taxon>
        <taxon>Naviculales</taxon>
        <taxon>Phaeodactylaceae</taxon>
        <taxon>Phaeodactylum</taxon>
    </lineage>
</organism>
<protein>
    <recommendedName>
        <fullName evidence="6">NADPH:adrenodoxin oxidoreductase, mitochondrial</fullName>
        <ecNumber evidence="6">1.18.1.6</ecNumber>
    </recommendedName>
</protein>
<dbReference type="PaxDb" id="2850-Phatr43018"/>
<keyword evidence="11" id="KW-1185">Reference proteome</keyword>
<dbReference type="PANTHER" id="PTHR48467">
    <property type="entry name" value="GLUTAMATE SYNTHASE 1 [NADH], CHLOROPLASTIC-LIKE"/>
    <property type="match status" value="1"/>
</dbReference>
<dbReference type="OrthoDB" id="333024at2759"/>
<evidence type="ECO:0000256" key="4">
    <source>
        <dbReference type="ARBA" id="ARBA00022857"/>
    </source>
</evidence>
<feature type="binding site" evidence="8">
    <location>
        <position position="426"/>
    </location>
    <ligand>
        <name>NADP(+)</name>
        <dbReference type="ChEBI" id="CHEBI:58349"/>
    </ligand>
</feature>
<keyword evidence="2 6" id="KW-0285">Flavoprotein</keyword>
<dbReference type="EC" id="1.18.1.6" evidence="6"/>
<dbReference type="RefSeq" id="XP_002177377.1">
    <property type="nucleotide sequence ID" value="XM_002177341.1"/>
</dbReference>
<dbReference type="InterPro" id="IPR021163">
    <property type="entry name" value="Ferredox_Rdtase_adrenod"/>
</dbReference>
<accession>B7FQC6</accession>
<keyword evidence="4 6" id="KW-0521">NADP</keyword>
<dbReference type="EMBL" id="CM000605">
    <property type="protein sequence ID" value="EEC51840.1"/>
    <property type="molecule type" value="Genomic_DNA"/>
</dbReference>
<dbReference type="eggNOG" id="KOG1800">
    <property type="taxonomic scope" value="Eukaryota"/>
</dbReference>
<feature type="binding site" evidence="7">
    <location>
        <begin position="426"/>
        <end position="428"/>
    </location>
    <ligand>
        <name>FAD</name>
        <dbReference type="ChEBI" id="CHEBI:57692"/>
    </ligand>
</feature>
<dbReference type="GO" id="GO:0005739">
    <property type="term" value="C:mitochondrion"/>
    <property type="evidence" value="ECO:0007669"/>
    <property type="project" value="UniProtKB-SubCell"/>
</dbReference>
<dbReference type="PIRSF" id="PIRSF000362">
    <property type="entry name" value="FNR"/>
    <property type="match status" value="1"/>
</dbReference>
<name>B7FQC6_PHATC</name>
<dbReference type="InParanoid" id="B7FQC6"/>
<evidence type="ECO:0000256" key="5">
    <source>
        <dbReference type="ARBA" id="ARBA00023002"/>
    </source>
</evidence>
<feature type="binding site" evidence="8">
    <location>
        <begin position="221"/>
        <end position="224"/>
    </location>
    <ligand>
        <name>NADP(+)</name>
        <dbReference type="ChEBI" id="CHEBI:58349"/>
    </ligand>
</feature>
<dbReference type="PANTHER" id="PTHR48467:SF1">
    <property type="entry name" value="GLUTAMATE SYNTHASE 1 [NADH], CHLOROPLASTIC-LIKE"/>
    <property type="match status" value="1"/>
</dbReference>
<dbReference type="SUPFAM" id="SSF51971">
    <property type="entry name" value="Nucleotide-binding domain"/>
    <property type="match status" value="1"/>
</dbReference>
<dbReference type="InterPro" id="IPR055275">
    <property type="entry name" value="Ferredox_Rdtase"/>
</dbReference>
<comment type="catalytic activity">
    <reaction evidence="6">
        <text>2 reduced [adrenodoxin] + NADP(+) + H(+) = 2 oxidized [adrenodoxin] + NADPH</text>
        <dbReference type="Rhea" id="RHEA:42312"/>
        <dbReference type="Rhea" id="RHEA-COMP:9998"/>
        <dbReference type="Rhea" id="RHEA-COMP:9999"/>
        <dbReference type="ChEBI" id="CHEBI:15378"/>
        <dbReference type="ChEBI" id="CHEBI:33737"/>
        <dbReference type="ChEBI" id="CHEBI:33738"/>
        <dbReference type="ChEBI" id="CHEBI:57783"/>
        <dbReference type="ChEBI" id="CHEBI:58349"/>
        <dbReference type="EC" id="1.18.1.6"/>
    </reaction>
</comment>
<feature type="binding site" evidence="7">
    <location>
        <position position="101"/>
    </location>
    <ligand>
        <name>FAD</name>
        <dbReference type="ChEBI" id="CHEBI:57692"/>
    </ligand>
</feature>
<dbReference type="STRING" id="556484.B7FQC6"/>
<comment type="cofactor">
    <cofactor evidence="1 6 7">
        <name>FAD</name>
        <dbReference type="ChEBI" id="CHEBI:57692"/>
    </cofactor>
</comment>
<reference evidence="10 11" key="1">
    <citation type="journal article" date="2008" name="Nature">
        <title>The Phaeodactylum genome reveals the evolutionary history of diatom genomes.</title>
        <authorList>
            <person name="Bowler C."/>
            <person name="Allen A.E."/>
            <person name="Badger J.H."/>
            <person name="Grimwood J."/>
            <person name="Jabbari K."/>
            <person name="Kuo A."/>
            <person name="Maheswari U."/>
            <person name="Martens C."/>
            <person name="Maumus F."/>
            <person name="Otillar R.P."/>
            <person name="Rayko E."/>
            <person name="Salamov A."/>
            <person name="Vandepoele K."/>
            <person name="Beszteri B."/>
            <person name="Gruber A."/>
            <person name="Heijde M."/>
            <person name="Katinka M."/>
            <person name="Mock T."/>
            <person name="Valentin K."/>
            <person name="Verret F."/>
            <person name="Berges J.A."/>
            <person name="Brownlee C."/>
            <person name="Cadoret J.P."/>
            <person name="Chiovitti A."/>
            <person name="Choi C.J."/>
            <person name="Coesel S."/>
            <person name="De Martino A."/>
            <person name="Detter J.C."/>
            <person name="Durkin C."/>
            <person name="Falciatore A."/>
            <person name="Fournet J."/>
            <person name="Haruta M."/>
            <person name="Huysman M.J."/>
            <person name="Jenkins B.D."/>
            <person name="Jiroutova K."/>
            <person name="Jorgensen R.E."/>
            <person name="Joubert Y."/>
            <person name="Kaplan A."/>
            <person name="Kroger N."/>
            <person name="Kroth P.G."/>
            <person name="La Roche J."/>
            <person name="Lindquist E."/>
            <person name="Lommer M."/>
            <person name="Martin-Jezequel V."/>
            <person name="Lopez P.J."/>
            <person name="Lucas S."/>
            <person name="Mangogna M."/>
            <person name="McGinnis K."/>
            <person name="Medlin L.K."/>
            <person name="Montsant A."/>
            <person name="Oudot-Le Secq M.P."/>
            <person name="Napoli C."/>
            <person name="Obornik M."/>
            <person name="Parker M.S."/>
            <person name="Petit J.L."/>
            <person name="Porcel B.M."/>
            <person name="Poulsen N."/>
            <person name="Robison M."/>
            <person name="Rychlewski L."/>
            <person name="Rynearson T.A."/>
            <person name="Schmutz J."/>
            <person name="Shapiro H."/>
            <person name="Siaut M."/>
            <person name="Stanley M."/>
            <person name="Sussman M.R."/>
            <person name="Taylor A.R."/>
            <person name="Vardi A."/>
            <person name="von Dassow P."/>
            <person name="Vyverman W."/>
            <person name="Willis A."/>
            <person name="Wyrwicz L.S."/>
            <person name="Rokhsar D.S."/>
            <person name="Weissenbach J."/>
            <person name="Armbrust E.V."/>
            <person name="Green B.R."/>
            <person name="Van de Peer Y."/>
            <person name="Grigoriev I.V."/>
        </authorList>
    </citation>
    <scope>NUCLEOTIDE SEQUENCE [LARGE SCALE GENOMIC DNA]</scope>
    <source>
        <strain evidence="10 11">CCAP 1055/1</strain>
    </source>
</reference>
<dbReference type="KEGG" id="pti:PHATRDRAFT_43018"/>
<keyword evidence="3 6" id="KW-0274">FAD</keyword>
<dbReference type="Gene3D" id="3.40.50.720">
    <property type="entry name" value="NAD(P)-binding Rossmann-like Domain"/>
    <property type="match status" value="2"/>
</dbReference>